<dbReference type="InterPro" id="IPR011990">
    <property type="entry name" value="TPR-like_helical_dom_sf"/>
</dbReference>
<dbReference type="GO" id="GO:0005739">
    <property type="term" value="C:mitochondrion"/>
    <property type="evidence" value="ECO:0007669"/>
    <property type="project" value="TreeGrafter"/>
</dbReference>
<gene>
    <name evidence="1" type="ORF">BDEG_24691</name>
</gene>
<dbReference type="GO" id="GO:0003729">
    <property type="term" value="F:mRNA binding"/>
    <property type="evidence" value="ECO:0007669"/>
    <property type="project" value="TreeGrafter"/>
</dbReference>
<dbReference type="GO" id="GO:0006396">
    <property type="term" value="P:RNA processing"/>
    <property type="evidence" value="ECO:0007669"/>
    <property type="project" value="TreeGrafter"/>
</dbReference>
<accession>A0A177WLN7</accession>
<name>A0A177WLN7_BATDL</name>
<organism evidence="1 2">
    <name type="scientific">Batrachochytrium dendrobatidis (strain JEL423)</name>
    <dbReference type="NCBI Taxonomy" id="403673"/>
    <lineage>
        <taxon>Eukaryota</taxon>
        <taxon>Fungi</taxon>
        <taxon>Fungi incertae sedis</taxon>
        <taxon>Chytridiomycota</taxon>
        <taxon>Chytridiomycota incertae sedis</taxon>
        <taxon>Chytridiomycetes</taxon>
        <taxon>Rhizophydiales</taxon>
        <taxon>Rhizophydiales incertae sedis</taxon>
        <taxon>Batrachochytrium</taxon>
    </lineage>
</organism>
<evidence type="ECO:0008006" key="3">
    <source>
        <dbReference type="Google" id="ProtNLM"/>
    </source>
</evidence>
<dbReference type="AlphaFoldDB" id="A0A177WLN7"/>
<dbReference type="PANTHER" id="PTHR47934">
    <property type="entry name" value="PENTATRICOPEPTIDE REPEAT-CONTAINING PROTEIN PET309, MITOCHONDRIAL"/>
    <property type="match status" value="1"/>
</dbReference>
<dbReference type="Proteomes" id="UP000077115">
    <property type="component" value="Unassembled WGS sequence"/>
</dbReference>
<dbReference type="GO" id="GO:0007005">
    <property type="term" value="P:mitochondrion organization"/>
    <property type="evidence" value="ECO:0007669"/>
    <property type="project" value="TreeGrafter"/>
</dbReference>
<dbReference type="OrthoDB" id="10486474at2759"/>
<dbReference type="VEuPathDB" id="FungiDB:BDEG_24691"/>
<proteinExistence type="predicted"/>
<evidence type="ECO:0000313" key="1">
    <source>
        <dbReference type="EMBL" id="OAJ41028.1"/>
    </source>
</evidence>
<protein>
    <recommendedName>
        <fullName evidence="3">Pentacotripeptide-repeat region of PRORP domain-containing protein</fullName>
    </recommendedName>
</protein>
<reference evidence="1 2" key="1">
    <citation type="submission" date="2006-10" db="EMBL/GenBank/DDBJ databases">
        <title>The Genome Sequence of Batrachochytrium dendrobatidis JEL423.</title>
        <authorList>
            <consortium name="The Broad Institute Genome Sequencing Platform"/>
            <person name="Birren B."/>
            <person name="Lander E."/>
            <person name="Galagan J."/>
            <person name="Cuomo C."/>
            <person name="Devon K."/>
            <person name="Jaffe D."/>
            <person name="Butler J."/>
            <person name="Alvarez P."/>
            <person name="Gnerre S."/>
            <person name="Grabherr M."/>
            <person name="Kleber M."/>
            <person name="Mauceli E."/>
            <person name="Brockman W."/>
            <person name="Young S."/>
            <person name="LaButti K."/>
            <person name="Sykes S."/>
            <person name="DeCaprio D."/>
            <person name="Crawford M."/>
            <person name="Koehrsen M."/>
            <person name="Engels R."/>
            <person name="Montgomery P."/>
            <person name="Pearson M."/>
            <person name="Howarth C."/>
            <person name="Larson L."/>
            <person name="White J."/>
            <person name="O'Leary S."/>
            <person name="Kodira C."/>
            <person name="Zeng Q."/>
            <person name="Yandava C."/>
            <person name="Alvarado L."/>
            <person name="Longcore J."/>
            <person name="James T."/>
        </authorList>
    </citation>
    <scope>NUCLEOTIDE SEQUENCE [LARGE SCALE GENOMIC DNA]</scope>
    <source>
        <strain evidence="1 2">JEL423</strain>
    </source>
</reference>
<dbReference type="Gene3D" id="1.25.40.10">
    <property type="entry name" value="Tetratricopeptide repeat domain"/>
    <property type="match status" value="1"/>
</dbReference>
<sequence length="548" mass="61451">MTFLSARIFHIRRNSVLSFTSALAKLQTGNNRQQYIQRLYLQPRCTLSNSTSSTDAIETTHSDFKTIENKMLSPSLNEIHPNQSNLEQDPAQSIAAFRRSIIASDYRNALIHFDRIKHTHSSVLALLTPFQLKWFMRAAMKNTPGSLSLSFAERCQRAADIFEIMLDNQAKHKGNIPDSAYFYMIEIYANQGDIDSLEILLESMRQKQIKTKTLETIGHLSKAYIRAAAHSEASIFSHESTGLAYFEKHLLIDKQSASPYHSIARAYAMNDDEDALVAVFESLQQSGRAVDSEALSILCRFFLDKGKHDIARVYLDQYISSYLPNTIKLGFQVTPLLMYYDAVISNELGDHNRALHTLSDMYNGTPYGHITASSQIGEHGAKRKTIPLGSKVESLAISEEIVAYARLAKTHKFIFKNALIKIAEGYVTAGDPKSVLILFSECVKMGYKLHIPAHRKVVLAFKNAGDIKGALAYIQHAKNLQTHLVFDTEIFYGLLVEAMVREGEDGKGVADVLDAIEFSQMPGTSRELMTARAKARSQVLLLKQKCNQ</sequence>
<reference evidence="1 2" key="2">
    <citation type="submission" date="2016-05" db="EMBL/GenBank/DDBJ databases">
        <title>Lineage-specific infection strategies underlie the spectrum of fungal disease in amphibians.</title>
        <authorList>
            <person name="Cuomo C.A."/>
            <person name="Farrer R.A."/>
            <person name="James T."/>
            <person name="Longcore J."/>
            <person name="Birren B."/>
        </authorList>
    </citation>
    <scope>NUCLEOTIDE SEQUENCE [LARGE SCALE GENOMIC DNA]</scope>
    <source>
        <strain evidence="1 2">JEL423</strain>
    </source>
</reference>
<evidence type="ECO:0000313" key="2">
    <source>
        <dbReference type="Proteomes" id="UP000077115"/>
    </source>
</evidence>
<dbReference type="PANTHER" id="PTHR47934:SF6">
    <property type="entry name" value="MITOCHONDRIAL GROUP I INTRON SPLICING FACTOR CCM1-RELATED"/>
    <property type="match status" value="1"/>
</dbReference>
<dbReference type="InterPro" id="IPR051114">
    <property type="entry name" value="Mito_RNA_Proc_CCM1"/>
</dbReference>
<dbReference type="EMBL" id="DS022305">
    <property type="protein sequence ID" value="OAJ41028.1"/>
    <property type="molecule type" value="Genomic_DNA"/>
</dbReference>